<feature type="compositionally biased region" description="Basic and acidic residues" evidence="3">
    <location>
        <begin position="1412"/>
        <end position="1422"/>
    </location>
</feature>
<keyword evidence="6" id="KW-1185">Reference proteome</keyword>
<evidence type="ECO:0000256" key="1">
    <source>
        <dbReference type="ARBA" id="ARBA00022443"/>
    </source>
</evidence>
<feature type="region of interest" description="Disordered" evidence="3">
    <location>
        <begin position="26"/>
        <end position="74"/>
    </location>
</feature>
<feature type="region of interest" description="Disordered" evidence="3">
    <location>
        <begin position="245"/>
        <end position="266"/>
    </location>
</feature>
<feature type="domain" description="SH3" evidence="4">
    <location>
        <begin position="1495"/>
        <end position="1554"/>
    </location>
</feature>
<accession>A0A830HVD6</accession>
<dbReference type="PANTHER" id="PTHR15591:SF13">
    <property type="entry name" value="RUN DOMAIN-CONTAINING PROTEIN"/>
    <property type="match status" value="1"/>
</dbReference>
<feature type="region of interest" description="Disordered" evidence="3">
    <location>
        <begin position="1395"/>
        <end position="1422"/>
    </location>
</feature>
<dbReference type="EMBL" id="BNJQ01000026">
    <property type="protein sequence ID" value="GHP09710.1"/>
    <property type="molecule type" value="Genomic_DNA"/>
</dbReference>
<evidence type="ECO:0000256" key="2">
    <source>
        <dbReference type="PROSITE-ProRule" id="PRU00192"/>
    </source>
</evidence>
<dbReference type="Proteomes" id="UP000660262">
    <property type="component" value="Unassembled WGS sequence"/>
</dbReference>
<evidence type="ECO:0000313" key="6">
    <source>
        <dbReference type="Proteomes" id="UP000660262"/>
    </source>
</evidence>
<feature type="compositionally biased region" description="Low complexity" evidence="3">
    <location>
        <begin position="36"/>
        <end position="51"/>
    </location>
</feature>
<feature type="compositionally biased region" description="Acidic residues" evidence="3">
    <location>
        <begin position="1400"/>
        <end position="1411"/>
    </location>
</feature>
<dbReference type="InterPro" id="IPR001452">
    <property type="entry name" value="SH3_domain"/>
</dbReference>
<dbReference type="SMART" id="SM00326">
    <property type="entry name" value="SH3"/>
    <property type="match status" value="2"/>
</dbReference>
<protein>
    <recommendedName>
        <fullName evidence="4">SH3 domain-containing protein</fullName>
    </recommendedName>
</protein>
<dbReference type="OrthoDB" id="73680at2759"/>
<comment type="caution">
    <text evidence="5">The sequence shown here is derived from an EMBL/GenBank/DDBJ whole genome shotgun (WGS) entry which is preliminary data.</text>
</comment>
<dbReference type="Gene3D" id="2.30.30.40">
    <property type="entry name" value="SH3 Domains"/>
    <property type="match status" value="2"/>
</dbReference>
<dbReference type="Pfam" id="PF14604">
    <property type="entry name" value="SH3_9"/>
    <property type="match status" value="2"/>
</dbReference>
<dbReference type="PANTHER" id="PTHR15591">
    <property type="entry name" value="RUN AND SH3 DOMAIN CONTAINING"/>
    <property type="match status" value="1"/>
</dbReference>
<reference evidence="5" key="1">
    <citation type="submission" date="2020-10" db="EMBL/GenBank/DDBJ databases">
        <title>Unveiling of a novel bifunctional photoreceptor, Dualchrome1, isolated from a cosmopolitan green alga.</title>
        <authorList>
            <person name="Suzuki S."/>
            <person name="Kawachi M."/>
        </authorList>
    </citation>
    <scope>NUCLEOTIDE SEQUENCE</scope>
    <source>
        <strain evidence="5">NIES 2893</strain>
    </source>
</reference>
<evidence type="ECO:0000256" key="3">
    <source>
        <dbReference type="SAM" id="MobiDB-lite"/>
    </source>
</evidence>
<dbReference type="InterPro" id="IPR047343">
    <property type="entry name" value="RUSC1_2"/>
</dbReference>
<keyword evidence="1 2" id="KW-0728">SH3 domain</keyword>
<feature type="region of interest" description="Disordered" evidence="3">
    <location>
        <begin position="1207"/>
        <end position="1261"/>
    </location>
</feature>
<feature type="domain" description="SH3" evidence="4">
    <location>
        <begin position="1433"/>
        <end position="1492"/>
    </location>
</feature>
<feature type="compositionally biased region" description="Basic and acidic residues" evidence="3">
    <location>
        <begin position="1228"/>
        <end position="1238"/>
    </location>
</feature>
<feature type="compositionally biased region" description="Low complexity" evidence="3">
    <location>
        <begin position="605"/>
        <end position="621"/>
    </location>
</feature>
<feature type="region of interest" description="Disordered" evidence="3">
    <location>
        <begin position="577"/>
        <end position="646"/>
    </location>
</feature>
<dbReference type="InterPro" id="IPR036028">
    <property type="entry name" value="SH3-like_dom_sf"/>
</dbReference>
<dbReference type="GO" id="GO:0031410">
    <property type="term" value="C:cytoplasmic vesicle"/>
    <property type="evidence" value="ECO:0007669"/>
    <property type="project" value="TreeGrafter"/>
</dbReference>
<name>A0A830HVD6_9CHLO</name>
<dbReference type="CDD" id="cd00174">
    <property type="entry name" value="SH3"/>
    <property type="match status" value="2"/>
</dbReference>
<feature type="region of interest" description="Disordered" evidence="3">
    <location>
        <begin position="829"/>
        <end position="852"/>
    </location>
</feature>
<sequence length="1557" mass="167177">MAAASSSASSSSSSSFACQSIALALRRGSGGGGGSTTTTTTTTTSSSDGGTISDHDDPHHHQQQKISSSRRRRSVQFTLAQLQKMPAGTPSSSSLLPRLALLLDHGGVTGVEANEPRASRSVLFPLATARALRPPQAPNAAWVLLRLAIPDVIVGAVRGQEKHVASFDEMNDQQRAQARLASEHRSRVLAECYTGSPKPHHQIAALGQKLLGGTIPTLSRDEREMQRVAHTLLRHVLSMMLSSEIDDNEGSSSSSSSRGGGDDNHNISTESALLILRRVIDATMPPPRLLHSYPPLVLPPTVARLVLRELITATIAQQHKFQSTRLVAARRRLEEATARFIATVPASQSVGVACALPTAATTPNDIDAMIRTVLSNVSKATGGGGGSYEDDAAAVASDAIDNLFCAVASLCQRLLRIFQKKQAFFADETAANRLRRALRSATGVILRDSHEIPSFHRHVALDALVQVLAYVANNASDDGLCAGGGGWAASLLVDLALQDDHIDAALLASTYLLSWDSHAPSSSSRSLFSRRLLATPTIVASGGGSGEEVILKEEDTTGSSLIVRCVEHVAKLCARLHSEHHQHTRRPGTIARSNTLRRHAPAVPPASSSSSSSPSSSSFSPNDTRRQRRMQQQQASTELAKNRGRRHLQPLRALSFRAASAAAVASAAILASREEGGVRGASAAREMRALAPWIDELRLVAASAALSDASPSSGADLVAIEALILLEPVANTLSDSLTPRRAAELPSYARGGVLQMSAAQILVARLADWPLSFTTSFLRHSVLATTTTTASSSCTTPPIRAAGAKIPSPLQLAESLASDVRHAFFSVSARNDNRDEQQHEPDNDETHAEAVGSTDCTNNDVIDALLSTACACVSALALARTSNAAPSARRPLLSPRDAARTWHFALHHCCGKSSDVPSAALRRRLSVIRGVLRTHEAAQEARALSSPPPSAMEAAELANLERMCAWFLGEYGSFALVCHALMPITFEHTTTRRRSVLQANNNTDVLKRAALGSMQHATLVQVLSTLQRSLSPLSANAVPPSNLVKEALQAVSKLAIRSPEPHRCLAGGILVRWIRSPMTMHVVAQASSIERYAKPPPTAETCHALASNVVDIVSTAYGTLADATEALRVFRSANMMPPPPSFIERLRSSEEDLRSLIRERAPWIGLPDGYPVLFGFSIDTIEMTLTLEMIHDGELLSRESSSPLIAAKQQNQAVVKDDDEGQTQDANYDNKKKTREDDNNNDLTPSSSFGGVVTTRDDDDTDHAATNISPFLAAMRRHVLEIPSSTSFHMPAPPTPRSFRHDDDVQSSLDGDEVASLGDNYNHHDDDDEQQTDGGDLFEQMEKEIDQVELRREDSFEYEIGVSTVEEGDGEDAYDAAAAAAADLVATAVASVLLEKKNDGEEEGDDESDNDEDKREDEAEEVVHKKGDFAQPNLYASAVARFAFDAEAPEELSLCEGDVVTILGGVDDGWVECERGDERGIVPFSYLHMQEPEVEKPHTAVARFAFDAEAPEELSLCEGDVVTILGGVDDGWIECERGDERGIVPFSYLQMEEVGQG</sequence>
<dbReference type="SUPFAM" id="SSF50044">
    <property type="entry name" value="SH3-domain"/>
    <property type="match status" value="2"/>
</dbReference>
<dbReference type="PROSITE" id="PS50002">
    <property type="entry name" value="SH3"/>
    <property type="match status" value="2"/>
</dbReference>
<feature type="region of interest" description="Disordered" evidence="3">
    <location>
        <begin position="1285"/>
        <end position="1334"/>
    </location>
</feature>
<evidence type="ECO:0000259" key="4">
    <source>
        <dbReference type="PROSITE" id="PS50002"/>
    </source>
</evidence>
<feature type="compositionally biased region" description="Basic and acidic residues" evidence="3">
    <location>
        <begin position="831"/>
        <end position="848"/>
    </location>
</feature>
<proteinExistence type="predicted"/>
<evidence type="ECO:0000313" key="5">
    <source>
        <dbReference type="EMBL" id="GHP09710.1"/>
    </source>
</evidence>
<gene>
    <name evidence="5" type="ORF">PPROV_000844500</name>
</gene>
<organism evidence="5 6">
    <name type="scientific">Pycnococcus provasolii</name>
    <dbReference type="NCBI Taxonomy" id="41880"/>
    <lineage>
        <taxon>Eukaryota</taxon>
        <taxon>Viridiplantae</taxon>
        <taxon>Chlorophyta</taxon>
        <taxon>Pseudoscourfieldiophyceae</taxon>
        <taxon>Pseudoscourfieldiales</taxon>
        <taxon>Pycnococcaceae</taxon>
        <taxon>Pycnococcus</taxon>
    </lineage>
</organism>